<dbReference type="Gene3D" id="3.40.50.1000">
    <property type="entry name" value="HAD superfamily/HAD-like"/>
    <property type="match status" value="1"/>
</dbReference>
<dbReference type="InterPro" id="IPR036412">
    <property type="entry name" value="HAD-like_sf"/>
</dbReference>
<protein>
    <submittedName>
        <fullName evidence="1">HAD hydrolase-like protein</fullName>
    </submittedName>
</protein>
<dbReference type="PANTHER" id="PTHR43434">
    <property type="entry name" value="PHOSPHOGLYCOLATE PHOSPHATASE"/>
    <property type="match status" value="1"/>
</dbReference>
<gene>
    <name evidence="1" type="ORF">OG579_04725</name>
</gene>
<dbReference type="PANTHER" id="PTHR43434:SF20">
    <property type="entry name" value="5'-NUCLEOTIDASE"/>
    <property type="match status" value="1"/>
</dbReference>
<dbReference type="InterPro" id="IPR023198">
    <property type="entry name" value="PGP-like_dom2"/>
</dbReference>
<dbReference type="Proteomes" id="UP001432128">
    <property type="component" value="Chromosome"/>
</dbReference>
<dbReference type="KEGG" id="whr:OG579_04725"/>
<name>A0AAU4K4Y2_9NOCA</name>
<dbReference type="RefSeq" id="WP_328858271.1">
    <property type="nucleotide sequence ID" value="NZ_CP108021.1"/>
</dbReference>
<dbReference type="InterPro" id="IPR050155">
    <property type="entry name" value="HAD-like_hydrolase_sf"/>
</dbReference>
<dbReference type="SUPFAM" id="SSF56784">
    <property type="entry name" value="HAD-like"/>
    <property type="match status" value="1"/>
</dbReference>
<proteinExistence type="predicted"/>
<dbReference type="SFLD" id="SFLDS00003">
    <property type="entry name" value="Haloacid_Dehalogenase"/>
    <property type="match status" value="1"/>
</dbReference>
<dbReference type="AlphaFoldDB" id="A0AAU4K4Y2"/>
<reference evidence="1 2" key="1">
    <citation type="submission" date="2022-10" db="EMBL/GenBank/DDBJ databases">
        <title>The complete genomes of actinobacterial strains from the NBC collection.</title>
        <authorList>
            <person name="Joergensen T.S."/>
            <person name="Alvarez Arevalo M."/>
            <person name="Sterndorff E.B."/>
            <person name="Faurdal D."/>
            <person name="Vuksanovic O."/>
            <person name="Mourched A.-S."/>
            <person name="Charusanti P."/>
            <person name="Shaw S."/>
            <person name="Blin K."/>
            <person name="Weber T."/>
        </authorList>
    </citation>
    <scope>NUCLEOTIDE SEQUENCE [LARGE SCALE GENOMIC DNA]</scope>
    <source>
        <strain evidence="1 2">NBC_00319</strain>
    </source>
</reference>
<evidence type="ECO:0000313" key="1">
    <source>
        <dbReference type="EMBL" id="WUM21115.1"/>
    </source>
</evidence>
<dbReference type="InterPro" id="IPR041492">
    <property type="entry name" value="HAD_2"/>
</dbReference>
<dbReference type="InterPro" id="IPR023214">
    <property type="entry name" value="HAD_sf"/>
</dbReference>
<dbReference type="GO" id="GO:0005829">
    <property type="term" value="C:cytosol"/>
    <property type="evidence" value="ECO:0007669"/>
    <property type="project" value="TreeGrafter"/>
</dbReference>
<sequence>MPVSTDPAAATTTLLFDLDGTITDSFDGIANSFRHALATIGHPEPDPTLVEGIAGPPMLDTLHTLGLDDDRAAAAMDAYRTRYTAIGWLENSVFPEMDAMLGDLASAGRRMAVATSKNQTTATRILEHFGLADHFTVIAGASDDGTRRTKGDVVAHALSGLGVAPTASADGGTPDVVIIGDRSHDIHGAGAFGIPAVLVGWGYALEGEGADARWQVSTVSELREVLGV</sequence>
<evidence type="ECO:0000313" key="2">
    <source>
        <dbReference type="Proteomes" id="UP001432128"/>
    </source>
</evidence>
<organism evidence="1 2">
    <name type="scientific">Williamsia herbipolensis</name>
    <dbReference type="NCBI Taxonomy" id="1603258"/>
    <lineage>
        <taxon>Bacteria</taxon>
        <taxon>Bacillati</taxon>
        <taxon>Actinomycetota</taxon>
        <taxon>Actinomycetes</taxon>
        <taxon>Mycobacteriales</taxon>
        <taxon>Nocardiaceae</taxon>
        <taxon>Williamsia</taxon>
    </lineage>
</organism>
<dbReference type="SFLD" id="SFLDG01129">
    <property type="entry name" value="C1.5:_HAD__Beta-PGM__Phosphata"/>
    <property type="match status" value="1"/>
</dbReference>
<accession>A0AAU4K4Y2</accession>
<dbReference type="GO" id="GO:0004713">
    <property type="term" value="F:protein tyrosine kinase activity"/>
    <property type="evidence" value="ECO:0007669"/>
    <property type="project" value="TreeGrafter"/>
</dbReference>
<dbReference type="Gene3D" id="1.10.150.240">
    <property type="entry name" value="Putative phosphatase, domain 2"/>
    <property type="match status" value="1"/>
</dbReference>
<dbReference type="Pfam" id="PF13419">
    <property type="entry name" value="HAD_2"/>
    <property type="match status" value="1"/>
</dbReference>
<dbReference type="EMBL" id="CP108021">
    <property type="protein sequence ID" value="WUM21115.1"/>
    <property type="molecule type" value="Genomic_DNA"/>
</dbReference>
<keyword evidence="2" id="KW-1185">Reference proteome</keyword>